<gene>
    <name evidence="1" type="ORF">Pint_26790</name>
</gene>
<accession>A0ACC0YMC1</accession>
<sequence>MQTLNCLHHHLHLPFNVPPKPLKFTLISSLFSSSSLRKPPKPTNSFLHDYLVQSFNLPPQKALSISSKYYYIKSLQKPLSVLQFLRSLGLSEPHIRSSVRVTPNILFYDVPKTLKPKIEFFRQLGLVDSHHLGKFLSSNSKLLTVSLERKLIPCIEILKKILVNDGNNEDLIRVLRRCNWVAAMDPSWRLLNNVSFFENCGIVGSQLSMLLKRQPRLFAMQETKVRGLVKKVLDMGFSVDSRMLVHGVHTISCMAEETFERKLKHFRGFGYSDRECMEIFRKAPALFRGSEEKLMLRLEFFLNEVGFEKEVLVCQPACLMYSMVDRVVPRHRVLQIVNSKRLVKKEPSFLSVLRYSEQEFVEKFVARFPDSAEELLVAYKGHVLDSSSSASSEENNNSEQKES</sequence>
<evidence type="ECO:0000313" key="1">
    <source>
        <dbReference type="EMBL" id="KAJ0039608.1"/>
    </source>
</evidence>
<dbReference type="EMBL" id="CM047740">
    <property type="protein sequence ID" value="KAJ0039608.1"/>
    <property type="molecule type" value="Genomic_DNA"/>
</dbReference>
<evidence type="ECO:0000313" key="2">
    <source>
        <dbReference type="Proteomes" id="UP001163603"/>
    </source>
</evidence>
<organism evidence="1 2">
    <name type="scientific">Pistacia integerrima</name>
    <dbReference type="NCBI Taxonomy" id="434235"/>
    <lineage>
        <taxon>Eukaryota</taxon>
        <taxon>Viridiplantae</taxon>
        <taxon>Streptophyta</taxon>
        <taxon>Embryophyta</taxon>
        <taxon>Tracheophyta</taxon>
        <taxon>Spermatophyta</taxon>
        <taxon>Magnoliopsida</taxon>
        <taxon>eudicotyledons</taxon>
        <taxon>Gunneridae</taxon>
        <taxon>Pentapetalae</taxon>
        <taxon>rosids</taxon>
        <taxon>malvids</taxon>
        <taxon>Sapindales</taxon>
        <taxon>Anacardiaceae</taxon>
        <taxon>Pistacia</taxon>
    </lineage>
</organism>
<reference evidence="2" key="1">
    <citation type="journal article" date="2023" name="G3 (Bethesda)">
        <title>Genome assembly and association tests identify interacting loci associated with vigor, precocity, and sex in interspecific pistachio rootstocks.</title>
        <authorList>
            <person name="Palmer W."/>
            <person name="Jacygrad E."/>
            <person name="Sagayaradj S."/>
            <person name="Cavanaugh K."/>
            <person name="Han R."/>
            <person name="Bertier L."/>
            <person name="Beede B."/>
            <person name="Kafkas S."/>
            <person name="Golino D."/>
            <person name="Preece J."/>
            <person name="Michelmore R."/>
        </authorList>
    </citation>
    <scope>NUCLEOTIDE SEQUENCE [LARGE SCALE GENOMIC DNA]</scope>
</reference>
<protein>
    <submittedName>
        <fullName evidence="1">Uncharacterized protein</fullName>
    </submittedName>
</protein>
<keyword evidence="2" id="KW-1185">Reference proteome</keyword>
<dbReference type="Proteomes" id="UP001163603">
    <property type="component" value="Chromosome 5"/>
</dbReference>
<comment type="caution">
    <text evidence="1">The sequence shown here is derived from an EMBL/GenBank/DDBJ whole genome shotgun (WGS) entry which is preliminary data.</text>
</comment>
<name>A0ACC0YMC1_9ROSI</name>
<proteinExistence type="predicted"/>